<dbReference type="EMBL" id="KN824301">
    <property type="protein sequence ID" value="KIM27054.1"/>
    <property type="molecule type" value="Genomic_DNA"/>
</dbReference>
<gene>
    <name evidence="2" type="ORF">M408DRAFT_330209</name>
</gene>
<dbReference type="HOGENOM" id="CLU_1031194_0_0_1"/>
<proteinExistence type="predicted"/>
<reference evidence="3" key="2">
    <citation type="submission" date="2015-01" db="EMBL/GenBank/DDBJ databases">
        <title>Evolutionary Origins and Diversification of the Mycorrhizal Mutualists.</title>
        <authorList>
            <consortium name="DOE Joint Genome Institute"/>
            <consortium name="Mycorrhizal Genomics Consortium"/>
            <person name="Kohler A."/>
            <person name="Kuo A."/>
            <person name="Nagy L.G."/>
            <person name="Floudas D."/>
            <person name="Copeland A."/>
            <person name="Barry K.W."/>
            <person name="Cichocki N."/>
            <person name="Veneault-Fourrey C."/>
            <person name="LaButti K."/>
            <person name="Lindquist E.A."/>
            <person name="Lipzen A."/>
            <person name="Lundell T."/>
            <person name="Morin E."/>
            <person name="Murat C."/>
            <person name="Riley R."/>
            <person name="Ohm R."/>
            <person name="Sun H."/>
            <person name="Tunlid A."/>
            <person name="Henrissat B."/>
            <person name="Grigoriev I.V."/>
            <person name="Hibbett D.S."/>
            <person name="Martin F."/>
        </authorList>
    </citation>
    <scope>NUCLEOTIDE SEQUENCE [LARGE SCALE GENOMIC DNA]</scope>
    <source>
        <strain evidence="3">MAFF 305830</strain>
    </source>
</reference>
<feature type="transmembrane region" description="Helical" evidence="1">
    <location>
        <begin position="6"/>
        <end position="26"/>
    </location>
</feature>
<feature type="transmembrane region" description="Helical" evidence="1">
    <location>
        <begin position="74"/>
        <end position="96"/>
    </location>
</feature>
<accession>A0A0C3B4E2</accession>
<keyword evidence="3" id="KW-1185">Reference proteome</keyword>
<feature type="transmembrane region" description="Helical" evidence="1">
    <location>
        <begin position="186"/>
        <end position="206"/>
    </location>
</feature>
<evidence type="ECO:0000313" key="2">
    <source>
        <dbReference type="EMBL" id="KIM27054.1"/>
    </source>
</evidence>
<name>A0A0C3B4E2_SERVB</name>
<organism evidence="2 3">
    <name type="scientific">Serendipita vermifera MAFF 305830</name>
    <dbReference type="NCBI Taxonomy" id="933852"/>
    <lineage>
        <taxon>Eukaryota</taxon>
        <taxon>Fungi</taxon>
        <taxon>Dikarya</taxon>
        <taxon>Basidiomycota</taxon>
        <taxon>Agaricomycotina</taxon>
        <taxon>Agaricomycetes</taxon>
        <taxon>Sebacinales</taxon>
        <taxon>Serendipitaceae</taxon>
        <taxon>Serendipita</taxon>
    </lineage>
</organism>
<keyword evidence="1" id="KW-0472">Membrane</keyword>
<protein>
    <submittedName>
        <fullName evidence="2">Uncharacterized protein</fullName>
    </submittedName>
</protein>
<keyword evidence="1" id="KW-0812">Transmembrane</keyword>
<evidence type="ECO:0000256" key="1">
    <source>
        <dbReference type="SAM" id="Phobius"/>
    </source>
</evidence>
<dbReference type="AlphaFoldDB" id="A0A0C3B4E2"/>
<reference evidence="2 3" key="1">
    <citation type="submission" date="2014-04" db="EMBL/GenBank/DDBJ databases">
        <authorList>
            <consortium name="DOE Joint Genome Institute"/>
            <person name="Kuo A."/>
            <person name="Zuccaro A."/>
            <person name="Kohler A."/>
            <person name="Nagy L.G."/>
            <person name="Floudas D."/>
            <person name="Copeland A."/>
            <person name="Barry K.W."/>
            <person name="Cichocki N."/>
            <person name="Veneault-Fourrey C."/>
            <person name="LaButti K."/>
            <person name="Lindquist E.A."/>
            <person name="Lipzen A."/>
            <person name="Lundell T."/>
            <person name="Morin E."/>
            <person name="Murat C."/>
            <person name="Sun H."/>
            <person name="Tunlid A."/>
            <person name="Henrissat B."/>
            <person name="Grigoriev I.V."/>
            <person name="Hibbett D.S."/>
            <person name="Martin F."/>
            <person name="Nordberg H.P."/>
            <person name="Cantor M.N."/>
            <person name="Hua S.X."/>
        </authorList>
    </citation>
    <scope>NUCLEOTIDE SEQUENCE [LARGE SCALE GENOMIC DNA]</scope>
    <source>
        <strain evidence="2 3">MAFF 305830</strain>
    </source>
</reference>
<keyword evidence="1" id="KW-1133">Transmembrane helix</keyword>
<dbReference type="Proteomes" id="UP000054097">
    <property type="component" value="Unassembled WGS sequence"/>
</dbReference>
<evidence type="ECO:0000313" key="3">
    <source>
        <dbReference type="Proteomes" id="UP000054097"/>
    </source>
</evidence>
<sequence>MADMSYIYLSLAAPSVILGLHLLYLFNPFFDFEGASYTIVSTSHGPSATDTPTDRTKLTIETTSSTKSEERNPLVSSTLTILSLVLLTVLVGAVALSSGTVAFLNSVGKASIERAESRLELYATTFNTTVFDLERCVDVANGTFTPEFESVAANMDRSMLSQLLGDITLVARHHQTSDQTSVPPPMVLAMQALLSFIQTILLGKIVGLSMQSRASRYGGECEDEEMEMEWASVADSYDSTEEEEFGIPAHILEYLKNSESHIVSVVTRTP</sequence>